<reference evidence="2 3" key="1">
    <citation type="submission" date="2019-03" db="EMBL/GenBank/DDBJ databases">
        <title>Genomic Encyclopedia of Type Strains, Phase IV (KMG-IV): sequencing the most valuable type-strain genomes for metagenomic binning, comparative biology and taxonomic classification.</title>
        <authorList>
            <person name="Goeker M."/>
        </authorList>
    </citation>
    <scope>NUCLEOTIDE SEQUENCE [LARGE SCALE GENOMIC DNA]</scope>
    <source>
        <strain evidence="2 3">DSM 1709</strain>
    </source>
</reference>
<evidence type="ECO:0000313" key="3">
    <source>
        <dbReference type="Proteomes" id="UP000295106"/>
    </source>
</evidence>
<proteinExistence type="predicted"/>
<dbReference type="EMBL" id="SLXD01000003">
    <property type="protein sequence ID" value="TCP03876.1"/>
    <property type="molecule type" value="Genomic_DNA"/>
</dbReference>
<feature type="domain" description="NAD-dependent epimerase/dehydratase" evidence="1">
    <location>
        <begin position="7"/>
        <end position="211"/>
    </location>
</feature>
<dbReference type="AlphaFoldDB" id="A0A4R2MLI7"/>
<dbReference type="Pfam" id="PF01370">
    <property type="entry name" value="Epimerase"/>
    <property type="match status" value="1"/>
</dbReference>
<dbReference type="GO" id="GO:0005737">
    <property type="term" value="C:cytoplasm"/>
    <property type="evidence" value="ECO:0007669"/>
    <property type="project" value="TreeGrafter"/>
</dbReference>
<dbReference type="Gene3D" id="3.40.50.720">
    <property type="entry name" value="NAD(P)-binding Rossmann-like Domain"/>
    <property type="match status" value="1"/>
</dbReference>
<dbReference type="InterPro" id="IPR036291">
    <property type="entry name" value="NAD(P)-bd_dom_sf"/>
</dbReference>
<dbReference type="GO" id="GO:0004029">
    <property type="term" value="F:aldehyde dehydrogenase (NAD+) activity"/>
    <property type="evidence" value="ECO:0007669"/>
    <property type="project" value="TreeGrafter"/>
</dbReference>
<dbReference type="InterPro" id="IPR051783">
    <property type="entry name" value="NAD(P)-dependent_oxidoreduct"/>
</dbReference>
<sequence>MPRPTLLIVGCGDVGCRVLKRLAGRWRVLALTSSPERMPALRAAGAVPLVGNLDHPATLGRLAGLADHVLHLAPPPGEGEGDPRTRALLQALARAGRVRTLVYASTTGVYGDAGGARFDETRAVAPATPRARRRVDAEEQVRRFGRRHGVRVAVLRVPGIYAPDREGGDPRERVRRGAPLLLPPHDPYTNHVHADDLARICVAALLRAAPQRVYHASDDGEFTMGDYYELVARLAGLPAPRRVSLEEARRTLGAMTLSFMGESRRLDNTRLKRELHVVLRYPTVVEGLASKG</sequence>
<dbReference type="CDD" id="cd05266">
    <property type="entry name" value="SDR_a4"/>
    <property type="match status" value="1"/>
</dbReference>
<dbReference type="Proteomes" id="UP000295106">
    <property type="component" value="Unassembled WGS sequence"/>
</dbReference>
<protein>
    <submittedName>
        <fullName evidence="2">Nucleoside-diphosphate-sugar epimerase</fullName>
    </submittedName>
</protein>
<accession>A0A4R2MLI7</accession>
<dbReference type="GeneID" id="99684213"/>
<organism evidence="2 3">
    <name type="scientific">Rubrivivax gelatinosus</name>
    <name type="common">Rhodocyclus gelatinosus</name>
    <name type="synonym">Rhodopseudomonas gelatinosa</name>
    <dbReference type="NCBI Taxonomy" id="28068"/>
    <lineage>
        <taxon>Bacteria</taxon>
        <taxon>Pseudomonadati</taxon>
        <taxon>Pseudomonadota</taxon>
        <taxon>Betaproteobacteria</taxon>
        <taxon>Burkholderiales</taxon>
        <taxon>Sphaerotilaceae</taxon>
        <taxon>Rubrivivax</taxon>
    </lineage>
</organism>
<dbReference type="InterPro" id="IPR001509">
    <property type="entry name" value="Epimerase_deHydtase"/>
</dbReference>
<gene>
    <name evidence="2" type="ORF">EV684_103122</name>
</gene>
<dbReference type="SUPFAM" id="SSF51735">
    <property type="entry name" value="NAD(P)-binding Rossmann-fold domains"/>
    <property type="match status" value="1"/>
</dbReference>
<dbReference type="RefSeq" id="WP_132645332.1">
    <property type="nucleotide sequence ID" value="NZ_CP181386.1"/>
</dbReference>
<dbReference type="PANTHER" id="PTHR48079:SF6">
    <property type="entry name" value="NAD(P)-BINDING DOMAIN-CONTAINING PROTEIN-RELATED"/>
    <property type="match status" value="1"/>
</dbReference>
<comment type="caution">
    <text evidence="2">The sequence shown here is derived from an EMBL/GenBank/DDBJ whole genome shotgun (WGS) entry which is preliminary data.</text>
</comment>
<evidence type="ECO:0000313" key="2">
    <source>
        <dbReference type="EMBL" id="TCP03876.1"/>
    </source>
</evidence>
<evidence type="ECO:0000259" key="1">
    <source>
        <dbReference type="Pfam" id="PF01370"/>
    </source>
</evidence>
<dbReference type="PANTHER" id="PTHR48079">
    <property type="entry name" value="PROTEIN YEEZ"/>
    <property type="match status" value="1"/>
</dbReference>
<name>A0A4R2MLI7_RUBGE</name>
<dbReference type="OrthoDB" id="9808276at2"/>